<dbReference type="EMBL" id="LNJQ01000004">
    <property type="protein sequence ID" value="KWZ37649.1"/>
    <property type="molecule type" value="Genomic_DNA"/>
</dbReference>
<dbReference type="Proteomes" id="UP000070255">
    <property type="component" value="Unassembled WGS sequence"/>
</dbReference>
<sequence>MVNQVDLVSDMLRSLLALLLAATVVMGSPGPSTVSATAMGASYGVRRSLKYAWGLIAGTVAVLLLVSTGVTAFVMSMPNGARMLNIISAVYILYLAYKIATAPPLDARKGDVSSPAFKGGFLLAVANPKAYIAIGAVFAGTTLVASNYGLDAAAKIALLSVMIIVIHLGWLLAGVPLSRFLHDPVASRIINVSLAAILVLVSLIALFE</sequence>
<name>A0ABR5T373_9BURK</name>
<evidence type="ECO:0000256" key="3">
    <source>
        <dbReference type="ARBA" id="ARBA00022692"/>
    </source>
</evidence>
<reference evidence="7 8" key="1">
    <citation type="submission" date="2015-11" db="EMBL/GenBank/DDBJ databases">
        <authorList>
            <person name="Sahl J."/>
            <person name="Wagner D."/>
            <person name="Keim P."/>
        </authorList>
    </citation>
    <scope>NUCLEOTIDE SEQUENCE [LARGE SCALE GENOMIC DNA]</scope>
    <source>
        <strain evidence="7 8">BDU18</strain>
    </source>
</reference>
<keyword evidence="3 6" id="KW-0812">Transmembrane</keyword>
<dbReference type="PANTHER" id="PTHR30086:SF20">
    <property type="entry name" value="ARGININE EXPORTER PROTEIN ARGO-RELATED"/>
    <property type="match status" value="1"/>
</dbReference>
<dbReference type="InterPro" id="IPR001123">
    <property type="entry name" value="LeuE-type"/>
</dbReference>
<comment type="caution">
    <text evidence="7">The sequence shown here is derived from an EMBL/GenBank/DDBJ whole genome shotgun (WGS) entry which is preliminary data.</text>
</comment>
<comment type="subcellular location">
    <subcellularLocation>
        <location evidence="1">Cell membrane</location>
        <topology evidence="1">Multi-pass membrane protein</topology>
    </subcellularLocation>
</comment>
<evidence type="ECO:0000256" key="6">
    <source>
        <dbReference type="SAM" id="Phobius"/>
    </source>
</evidence>
<feature type="transmembrane region" description="Helical" evidence="6">
    <location>
        <begin position="156"/>
        <end position="177"/>
    </location>
</feature>
<organism evidence="7 8">
    <name type="scientific">Burkholderia savannae</name>
    <dbReference type="NCBI Taxonomy" id="1637837"/>
    <lineage>
        <taxon>Bacteria</taxon>
        <taxon>Pseudomonadati</taxon>
        <taxon>Pseudomonadota</taxon>
        <taxon>Betaproteobacteria</taxon>
        <taxon>Burkholderiales</taxon>
        <taxon>Burkholderiaceae</taxon>
        <taxon>Burkholderia</taxon>
        <taxon>pseudomallei group</taxon>
    </lineage>
</organism>
<accession>A0ABR5T373</accession>
<dbReference type="PANTHER" id="PTHR30086">
    <property type="entry name" value="ARGININE EXPORTER PROTEIN ARGO"/>
    <property type="match status" value="1"/>
</dbReference>
<evidence type="ECO:0000313" key="7">
    <source>
        <dbReference type="EMBL" id="KWZ37649.1"/>
    </source>
</evidence>
<evidence type="ECO:0000256" key="4">
    <source>
        <dbReference type="ARBA" id="ARBA00022989"/>
    </source>
</evidence>
<feature type="transmembrane region" description="Helical" evidence="6">
    <location>
        <begin position="52"/>
        <end position="76"/>
    </location>
</feature>
<evidence type="ECO:0000256" key="1">
    <source>
        <dbReference type="ARBA" id="ARBA00004651"/>
    </source>
</evidence>
<proteinExistence type="predicted"/>
<dbReference type="Pfam" id="PF01810">
    <property type="entry name" value="LysE"/>
    <property type="match status" value="1"/>
</dbReference>
<keyword evidence="4 6" id="KW-1133">Transmembrane helix</keyword>
<gene>
    <name evidence="7" type="ORF">WS72_22090</name>
</gene>
<evidence type="ECO:0000256" key="2">
    <source>
        <dbReference type="ARBA" id="ARBA00022475"/>
    </source>
</evidence>
<keyword evidence="5 6" id="KW-0472">Membrane</keyword>
<evidence type="ECO:0000313" key="8">
    <source>
        <dbReference type="Proteomes" id="UP000070255"/>
    </source>
</evidence>
<keyword evidence="2" id="KW-1003">Cell membrane</keyword>
<evidence type="ECO:0000256" key="5">
    <source>
        <dbReference type="ARBA" id="ARBA00023136"/>
    </source>
</evidence>
<feature type="transmembrane region" description="Helical" evidence="6">
    <location>
        <begin position="189"/>
        <end position="207"/>
    </location>
</feature>
<feature type="transmembrane region" description="Helical" evidence="6">
    <location>
        <begin position="120"/>
        <end position="144"/>
    </location>
</feature>
<feature type="transmembrane region" description="Helical" evidence="6">
    <location>
        <begin position="83"/>
        <end position="100"/>
    </location>
</feature>
<protein>
    <submittedName>
        <fullName evidence="7">Threonine transporter RhtB</fullName>
    </submittedName>
</protein>
<keyword evidence="8" id="KW-1185">Reference proteome</keyword>